<dbReference type="PANTHER" id="PTHR46300:SF11">
    <property type="entry name" value="OXIDOREDUCTASE, PUTATIVE-RELATED"/>
    <property type="match status" value="1"/>
</dbReference>
<dbReference type="KEGG" id="ffu:CLAFUR5_14296"/>
<dbReference type="PROSITE" id="PS00086">
    <property type="entry name" value="CYTOCHROME_P450"/>
    <property type="match status" value="1"/>
</dbReference>
<dbReference type="InterPro" id="IPR050364">
    <property type="entry name" value="Cytochrome_P450_fung"/>
</dbReference>
<evidence type="ECO:0000256" key="5">
    <source>
        <dbReference type="PIRSR" id="PIRSR602401-1"/>
    </source>
</evidence>
<dbReference type="Pfam" id="PF00067">
    <property type="entry name" value="p450"/>
    <property type="match status" value="1"/>
</dbReference>
<gene>
    <name evidence="7" type="ORF">CLAFUR5_14296</name>
</gene>
<dbReference type="OrthoDB" id="1470350at2759"/>
<keyword evidence="4 5" id="KW-0408">Iron</keyword>
<name>A0A9Q8PMW5_PASFU</name>
<dbReference type="PRINTS" id="PR00463">
    <property type="entry name" value="EP450I"/>
</dbReference>
<keyword evidence="3 6" id="KW-0560">Oxidoreductase</keyword>
<proteinExistence type="inferred from homology"/>
<dbReference type="GO" id="GO:0016705">
    <property type="term" value="F:oxidoreductase activity, acting on paired donors, with incorporation or reduction of molecular oxygen"/>
    <property type="evidence" value="ECO:0007669"/>
    <property type="project" value="InterPro"/>
</dbReference>
<dbReference type="GO" id="GO:0020037">
    <property type="term" value="F:heme binding"/>
    <property type="evidence" value="ECO:0007669"/>
    <property type="project" value="InterPro"/>
</dbReference>
<evidence type="ECO:0000313" key="8">
    <source>
        <dbReference type="Proteomes" id="UP000756132"/>
    </source>
</evidence>
<dbReference type="PANTHER" id="PTHR46300">
    <property type="entry name" value="P450, PUTATIVE (EUROFUNG)-RELATED-RELATED"/>
    <property type="match status" value="1"/>
</dbReference>
<comment type="similarity">
    <text evidence="1 6">Belongs to the cytochrome P450 family.</text>
</comment>
<organism evidence="7 8">
    <name type="scientific">Passalora fulva</name>
    <name type="common">Tomato leaf mold</name>
    <name type="synonym">Cladosporium fulvum</name>
    <dbReference type="NCBI Taxonomy" id="5499"/>
    <lineage>
        <taxon>Eukaryota</taxon>
        <taxon>Fungi</taxon>
        <taxon>Dikarya</taxon>
        <taxon>Ascomycota</taxon>
        <taxon>Pezizomycotina</taxon>
        <taxon>Dothideomycetes</taxon>
        <taxon>Dothideomycetidae</taxon>
        <taxon>Mycosphaerellales</taxon>
        <taxon>Mycosphaerellaceae</taxon>
        <taxon>Fulvia</taxon>
    </lineage>
</organism>
<keyword evidence="5 6" id="KW-0349">Heme</keyword>
<keyword evidence="8" id="KW-1185">Reference proteome</keyword>
<protein>
    <submittedName>
        <fullName evidence="7">Cytochrome P450 monooxygenase</fullName>
    </submittedName>
</protein>
<dbReference type="InterPro" id="IPR017972">
    <property type="entry name" value="Cyt_P450_CS"/>
</dbReference>
<feature type="binding site" description="axial binding residue" evidence="5">
    <location>
        <position position="461"/>
    </location>
    <ligand>
        <name>heme</name>
        <dbReference type="ChEBI" id="CHEBI:30413"/>
    </ligand>
    <ligandPart>
        <name>Fe</name>
        <dbReference type="ChEBI" id="CHEBI:18248"/>
    </ligandPart>
</feature>
<evidence type="ECO:0000256" key="3">
    <source>
        <dbReference type="ARBA" id="ARBA00023002"/>
    </source>
</evidence>
<keyword evidence="2 5" id="KW-0479">Metal-binding</keyword>
<comment type="cofactor">
    <cofactor evidence="5">
        <name>heme</name>
        <dbReference type="ChEBI" id="CHEBI:30413"/>
    </cofactor>
</comment>
<dbReference type="RefSeq" id="XP_047769708.1">
    <property type="nucleotide sequence ID" value="XM_047913444.1"/>
</dbReference>
<evidence type="ECO:0000256" key="4">
    <source>
        <dbReference type="ARBA" id="ARBA00023004"/>
    </source>
</evidence>
<accession>A0A9Q8PMW5</accession>
<dbReference type="InterPro" id="IPR001128">
    <property type="entry name" value="Cyt_P450"/>
</dbReference>
<evidence type="ECO:0000256" key="1">
    <source>
        <dbReference type="ARBA" id="ARBA00010617"/>
    </source>
</evidence>
<evidence type="ECO:0000256" key="6">
    <source>
        <dbReference type="RuleBase" id="RU000461"/>
    </source>
</evidence>
<dbReference type="InterPro" id="IPR036396">
    <property type="entry name" value="Cyt_P450_sf"/>
</dbReference>
<dbReference type="GO" id="GO:0005506">
    <property type="term" value="F:iron ion binding"/>
    <property type="evidence" value="ECO:0007669"/>
    <property type="project" value="InterPro"/>
</dbReference>
<reference evidence="7" key="1">
    <citation type="submission" date="2021-12" db="EMBL/GenBank/DDBJ databases">
        <authorList>
            <person name="Zaccaron A."/>
            <person name="Stergiopoulos I."/>
        </authorList>
    </citation>
    <scope>NUCLEOTIDE SEQUENCE</scope>
    <source>
        <strain evidence="7">Race5_Kim</strain>
    </source>
</reference>
<dbReference type="EMBL" id="CP090175">
    <property type="protein sequence ID" value="UJO25342.1"/>
    <property type="molecule type" value="Genomic_DNA"/>
</dbReference>
<dbReference type="Proteomes" id="UP000756132">
    <property type="component" value="Chromosome 13"/>
</dbReference>
<dbReference type="Gene3D" id="1.10.630.10">
    <property type="entry name" value="Cytochrome P450"/>
    <property type="match status" value="1"/>
</dbReference>
<dbReference type="GO" id="GO:0004497">
    <property type="term" value="F:monooxygenase activity"/>
    <property type="evidence" value="ECO:0007669"/>
    <property type="project" value="UniProtKB-KW"/>
</dbReference>
<evidence type="ECO:0000313" key="7">
    <source>
        <dbReference type="EMBL" id="UJO25342.1"/>
    </source>
</evidence>
<keyword evidence="6 7" id="KW-0503">Monooxygenase</keyword>
<dbReference type="InterPro" id="IPR002401">
    <property type="entry name" value="Cyt_P450_E_grp-I"/>
</dbReference>
<dbReference type="AlphaFoldDB" id="A0A9Q8PMW5"/>
<dbReference type="SUPFAM" id="SSF48264">
    <property type="entry name" value="Cytochrome P450"/>
    <property type="match status" value="1"/>
</dbReference>
<reference evidence="7" key="2">
    <citation type="journal article" date="2022" name="Microb. Genom.">
        <title>A chromosome-scale genome assembly of the tomato pathogen Cladosporium fulvum reveals a compartmentalized genome architecture and the presence of a dispensable chromosome.</title>
        <authorList>
            <person name="Zaccaron A.Z."/>
            <person name="Chen L.H."/>
            <person name="Samaras A."/>
            <person name="Stergiopoulos I."/>
        </authorList>
    </citation>
    <scope>NUCLEOTIDE SEQUENCE</scope>
    <source>
        <strain evidence="7">Race5_Kim</strain>
    </source>
</reference>
<dbReference type="GeneID" id="71994174"/>
<sequence length="545" mass="61387">MLDFMTGTTMSGYLSALPLLLLALYLLYRRSTGHDQLPLPPGPTGLPLIGNLPELLSSVKDGEQHLLFQRWARQFGAVYKVKLGPHTQYMVNTDIAVKQIFDKPAGVSANRPAWLVSSHHMCNDWNVLLINADTPRWKHQRRVTQGNVGSIPRADAGLPFLHYETLKFMHEVVNDSTIRSSGPALWNSIMRYTYSAFSTQMLGFDVPKSTDPAIGYIHGTGIAQILGTLPGAHLVEVLPFLDYLPLFLKPWERAGRERFRRDLAWSVNKLRRMKKASVDGVAVTESLLYKVVEDEKSLGFPSEEEGAYFCLMLTIGAADTSQISTWSFIEAMMEYPEVQEKARHEVDKVVGDRIPEFADYESIPYVRCLVKETWRWRPPVGLGHPHVTTDDIVYDGMRIPKGSHIHLNGYALQHDPARHPQPDNFIPERFEGDMTSVMQSINSSDVQKRDHFAFGAGRRICPGYDVAERSLAVAIMRLLWACEIKPSPDAKLPLNIANWRGDFPGLPGSKMPVMMVPRSDEKVRLINEAFQSANDARQNVEPLDI</sequence>
<evidence type="ECO:0000256" key="2">
    <source>
        <dbReference type="ARBA" id="ARBA00022723"/>
    </source>
</evidence>